<dbReference type="Pfam" id="PF02010">
    <property type="entry name" value="REJ"/>
    <property type="match status" value="2"/>
</dbReference>
<dbReference type="InterPro" id="IPR022409">
    <property type="entry name" value="PKD/Chitinase_dom"/>
</dbReference>
<keyword evidence="12" id="KW-0969">Cilium</keyword>
<comment type="caution">
    <text evidence="19">Lacks conserved residue(s) required for the propagation of feature annotation.</text>
</comment>
<evidence type="ECO:0000256" key="15">
    <source>
        <dbReference type="ARBA" id="ARBA00023180"/>
    </source>
</evidence>
<keyword evidence="26" id="KW-1185">Reference proteome</keyword>
<protein>
    <recommendedName>
        <fullName evidence="18">Polycystin-1-like protein 1</fullName>
    </recommendedName>
</protein>
<keyword evidence="14" id="KW-1015">Disulfide bond</keyword>
<feature type="region of interest" description="Disordered" evidence="20">
    <location>
        <begin position="121"/>
        <end position="152"/>
    </location>
</feature>
<evidence type="ECO:0000256" key="10">
    <source>
        <dbReference type="ARBA" id="ARBA00022989"/>
    </source>
</evidence>
<feature type="domain" description="REJ" evidence="25">
    <location>
        <begin position="636"/>
        <end position="1529"/>
    </location>
</feature>
<dbReference type="InterPro" id="IPR014010">
    <property type="entry name" value="REJ_dom"/>
</dbReference>
<feature type="compositionally biased region" description="Polar residues" evidence="20">
    <location>
        <begin position="232"/>
        <end position="247"/>
    </location>
</feature>
<dbReference type="Proteomes" id="UP001165780">
    <property type="component" value="Unplaced"/>
</dbReference>
<dbReference type="Pfam" id="PF20519">
    <property type="entry name" value="Polycystin_dom"/>
    <property type="match status" value="1"/>
</dbReference>
<feature type="domain" description="PKD" evidence="22">
    <location>
        <begin position="529"/>
        <end position="582"/>
    </location>
</feature>
<accession>A0A9W2V1V5</accession>
<dbReference type="RefSeq" id="XP_053752664.1">
    <property type="nucleotide sequence ID" value="XM_053896689.1"/>
</dbReference>
<dbReference type="CTD" id="168507"/>
<keyword evidence="11" id="KW-0406">Ion transport</keyword>
<evidence type="ECO:0000256" key="2">
    <source>
        <dbReference type="ARBA" id="ARBA00007200"/>
    </source>
</evidence>
<dbReference type="PROSITE" id="PS50221">
    <property type="entry name" value="GAIN_B"/>
    <property type="match status" value="1"/>
</dbReference>
<keyword evidence="9" id="KW-0106">Calcium</keyword>
<dbReference type="PROSITE" id="PS50095">
    <property type="entry name" value="PLAT"/>
    <property type="match status" value="1"/>
</dbReference>
<feature type="region of interest" description="Disordered" evidence="20">
    <location>
        <begin position="2337"/>
        <end position="2369"/>
    </location>
</feature>
<evidence type="ECO:0000256" key="18">
    <source>
        <dbReference type="ARBA" id="ARBA00073797"/>
    </source>
</evidence>
<dbReference type="SUPFAM" id="SSF49723">
    <property type="entry name" value="Lipase/lipooxygenase domain (PLAT/LH2 domain)"/>
    <property type="match status" value="1"/>
</dbReference>
<dbReference type="FunFam" id="2.60.60.20:FF:000017">
    <property type="entry name" value="Polycystin 1 like 1, transient receptor potential channel interacting"/>
    <property type="match status" value="1"/>
</dbReference>
<evidence type="ECO:0000256" key="7">
    <source>
        <dbReference type="ARBA" id="ARBA00022692"/>
    </source>
</evidence>
<dbReference type="InterPro" id="IPR001024">
    <property type="entry name" value="PLAT/LH2_dom"/>
</dbReference>
<feature type="domain" description="PLAT" evidence="23">
    <location>
        <begin position="1754"/>
        <end position="1873"/>
    </location>
</feature>
<feature type="domain" description="GAIN-B" evidence="24">
    <location>
        <begin position="1548"/>
        <end position="1693"/>
    </location>
</feature>
<keyword evidence="5" id="KW-0109">Calcium transport</keyword>
<sequence length="2779" mass="302221">MASSEYSVPAGYLSASSAAHQGAQEEAGRLAAVAGAMTRGHQEGPGSRGPRRPLKAFLMTQRDVRANPAPFMNTDESSRPLGARTRAEGDPGLEKPPSLVSLVSWDKNILETTGEAPLSVFSGRTGAALDPGDSANRNNREPSVTISSSWSSRGPRPCRRQMCVVGKVSSAFCGLPQCTRPVVGSCSVTVGIPSYTMGRQRSAEDVAPDLLPGTDVTSAAVTMGAPVGARASAQTSAPISHSPTLPRSSLGHDGSVSWPRPKQLCPLAQCLPGAISVQGPADAVDPTVRCFPEADTQALLSLGFRVQVASDASLCLLLDFGDSCGVQVRIRDVSEGTAVTAFHQFGKEGVYMLKAVIHSEFRGTEKELGPYYVDIGPATVSVSMNSSSIHKDGLLVLTDSLTDQKGTVVIHRFPTGPSWNVSFTSRTRAGGGQAWKPVTVRFQMQPVSVYTNGTVFATDTDITFLAVTKETVPLEFLWYFGEGPPVRTTSRSIRKRLRIPQWYSVTVQASSRLGRVASEPHRIRAQRRIVANRLASPSSALLNTSVTFECRLNFGSDVAFLWDFGDGAVGLGGSSASHSYSRHSGDPCTVRPAWGGGRAHGKPRSREGEFTVQVLAFNDVSTASLRKQLFIVREPCQPPPVKNMGPGKVQVWRSQPVNLGVTFESAILCDISQGLSYTWTFWNSEGAWVPLPPAVSTHGQTLTVPGYFLQPGNYTALAKVQVEGSVVHSSYRVGVEVRARAPVSVISEGTHLFISRAPSSIIVLRGSQSYDPDSPGAVLRYHWKCTAASAPGHPCFSTSSPHSLDAGAPTLSFPADSLSNSYDQFLVTLMVSSGGRNSSEAQVFLSPRPNSALRFVHISWVNFRDVFVNWNEELCLQAECEVCGQVSGLSYSWDLFLVNATEGTSVEVPFCRTVGLLGSAGLGAVSRPPESSPPSTEPSWPECHTTGAPFSQEPLPQTRGQPGLSAVGKPSSGPTVSRHWVPTTGDTAAPGVTPQDQGSPGPSSPGGSSPSQGLSPSPSDFEAYYGNIQEAELSRGRQPADWPNPSLPGSDPSSSADRGRGDGDNLLGPLPPTAAAGSPLMVDWPKSPVGRTLFHGYTASGITGQTVTIKPFALSPGKTYVLQASVASKHGFLGRAQLYVTLRPAPWAVTCQVQPHRGLEAHTVFSIFCMSGRPDFHYKFSYQIGNGSRHTLYRGTDTQYYFALPAGEPLDDYKVMLSTEITDGSGSRVQPCAVAVTVLPRLHESLCLDEDIYNSSLKHLSTLQLMGSYAEIRNYITMIARILSRWAVEDRSPLCGQWSRIQDALISSACRLPSTDQEEMLDSVLLFRDLLRFPHKVSFTSAALILKSTQALLAQSLLSGRPAVAKGTMLELILLVSAIWEVSDQETPRNVGFLQEEGIKVISALLLDSLSAAKERQLCVSAGQMEFCTLLHHDRQGAVQSLGPVRVHLPGGLAGQRPAAAGMQSPCYISQLMLFKKNPYPGRRAPGQIGPLVTLSLFTCSGRRPISRQRLREPVVVEFGEEDGLGERRNRTTFALLRETVNFHRFTGRSERPQESLQIRIEFSRPVSRAFPVMVLVRFSEKPTPSDFLVKKVYVWDEPMVHMYVPAASLRDTSLGYLSLLDADYDRSPRNKYFAKAVNYTVRFQWLQCIFWEMREWRSANSSPQPGASPGKVSCSYDRLAPVSVARRNLSAGFSVEGVSKLQRYPENLLPSILIAVSMVLYALLVTKTRRVDRHEREKAGYIFLQEDTPADHQLYAVVVDTGFRAPAHCSAKVYIVLCGENGVSEPRELYCPEKPLFERNSRHTFVLSAPALLGPLCRIRLWHDSRGPCPAWYVSHLMVQELGSGPARRWFFPAECWLAAGRGDGRVQRELGCLRRGPGFWKLLYSKFTEYLEDSHVWTSVYSRPSPSGFLRTPRLTVAFTLLCAYACLAALVTASRQERLPWALGSPDAAYGSFQMGLLCTLLASPAAQLLSLLLRLGQEPSGPRRVKPCLPPRRVPMGAAQGPNFHGRTPESRRYTKRSPGHAGARRRAAGGDDAGGLTPELEACGADPRQRAEGRRGHKVMSGLVPTSGSGRLAVLQWPRAPPPWSGFAAWATCWMVSVACGLGTAFLGYRFNPTQCAQWLHLLTLSVLCCVFVTQPLLVGLVALGFAWRKRDDPHFFTKSLREATKDLGSELEGCVRSPTAHRASQMEEMVAARQRARRLRWARPPSAAQLSVTRERMRRETRMRVALRDVCMYTLMLLLHWFVLCGKVSQDEYSLNQAIRNEFTRNARSSSGGLTSVGAWWDWSLTTLLDGLHGRGAHTAGVPRAQPRALGGKCYLMGVLVIKQLRASSDSECELPSPPSVLTEDSPPTRSPQVGATDTSSVTDPAVQGVAASGPGDYGAREHWVLSLGSTRAAAHAALSGLRASRWIDRSTRAVSVHFTLYNPPTRLLSSVSLRAELLPAGGLALSPLVESVAVFHSDSSRWYRLTLPELVFLALNLIGLCLHLSGVAETGIRSYWHSPGHWLELTMAGAGLAYHAASSHLVTLTGEVTDHFQKGFFHEFLDLSLVTSWNQRVSWLQGTLSFVLTLKCICLVGVQTPVASCSFLTRRSFAGVFAAGLAGVLMLAAHSHLRAAPPCTFTDVSRGLPFRFPGRRQRDTFPGLSKSDPRAPAWCCGAFFIVTSTVWLGTLRGSLMTLVRKRKSFQSKSLVRLEDVTACVWGQCLALLGLERPQREEAETVESQHFYLDEVSDLLEELLLKINGLSDSLRLPLPEQQSCDETEARAEGGPLGSISA</sequence>
<dbReference type="Pfam" id="PF01477">
    <property type="entry name" value="PLAT"/>
    <property type="match status" value="1"/>
</dbReference>
<feature type="compositionally biased region" description="Polar residues" evidence="20">
    <location>
        <begin position="135"/>
        <end position="152"/>
    </location>
</feature>
<feature type="compositionally biased region" description="Basic residues" evidence="20">
    <location>
        <begin position="2018"/>
        <end position="2032"/>
    </location>
</feature>
<feature type="transmembrane region" description="Helical" evidence="21">
    <location>
        <begin position="2092"/>
        <end position="2112"/>
    </location>
</feature>
<comment type="subcellular location">
    <subcellularLocation>
        <location evidence="1">Cell projection</location>
        <location evidence="1">Cilium membrane</location>
        <topology evidence="1">Multi-pass membrane protein</topology>
    </subcellularLocation>
</comment>
<keyword evidence="15" id="KW-0325">Glycoprotein</keyword>
<reference evidence="27" key="1">
    <citation type="submission" date="2025-08" db="UniProtKB">
        <authorList>
            <consortium name="RefSeq"/>
        </authorList>
    </citation>
    <scope>IDENTIFICATION</scope>
    <source>
        <tissue evidence="27">Whole blood</tissue>
    </source>
</reference>
<feature type="compositionally biased region" description="Polar residues" evidence="20">
    <location>
        <begin position="2352"/>
        <end position="2369"/>
    </location>
</feature>
<dbReference type="InterPro" id="IPR002859">
    <property type="entry name" value="PKD/REJ-like"/>
</dbReference>
<keyword evidence="10 21" id="KW-1133">Transmembrane helix</keyword>
<dbReference type="SMART" id="SM00089">
    <property type="entry name" value="PKD"/>
    <property type="match status" value="1"/>
</dbReference>
<feature type="region of interest" description="Disordered" evidence="20">
    <location>
        <begin position="232"/>
        <end position="255"/>
    </location>
</feature>
<dbReference type="PANTHER" id="PTHR46730">
    <property type="entry name" value="POLYCYSTIN-1"/>
    <property type="match status" value="1"/>
</dbReference>
<feature type="transmembrane region" description="Helical" evidence="21">
    <location>
        <begin position="1709"/>
        <end position="1727"/>
    </location>
</feature>
<evidence type="ECO:0000256" key="21">
    <source>
        <dbReference type="SAM" id="Phobius"/>
    </source>
</evidence>
<evidence type="ECO:0000259" key="25">
    <source>
        <dbReference type="PROSITE" id="PS51111"/>
    </source>
</evidence>
<evidence type="ECO:0000256" key="9">
    <source>
        <dbReference type="ARBA" id="ARBA00022837"/>
    </source>
</evidence>
<evidence type="ECO:0000256" key="16">
    <source>
        <dbReference type="ARBA" id="ARBA00023273"/>
    </source>
</evidence>
<keyword evidence="7 21" id="KW-0812">Transmembrane</keyword>
<evidence type="ECO:0000256" key="19">
    <source>
        <dbReference type="PROSITE-ProRule" id="PRU00152"/>
    </source>
</evidence>
<feature type="region of interest" description="Disordered" evidence="20">
    <location>
        <begin position="924"/>
        <end position="1022"/>
    </location>
</feature>
<evidence type="ECO:0000256" key="14">
    <source>
        <dbReference type="ARBA" id="ARBA00023157"/>
    </source>
</evidence>
<name>A0A9W2V1V5_PANPR</name>
<comment type="similarity">
    <text evidence="2">Belongs to the polycystin family.</text>
</comment>
<dbReference type="Gene3D" id="2.60.40.10">
    <property type="entry name" value="Immunoglobulins"/>
    <property type="match status" value="1"/>
</dbReference>
<gene>
    <name evidence="27" type="primary">PKD1L1</name>
</gene>
<keyword evidence="16" id="KW-0966">Cell projection</keyword>
<dbReference type="SUPFAM" id="SSF49299">
    <property type="entry name" value="PKD domain"/>
    <property type="match status" value="2"/>
</dbReference>
<evidence type="ECO:0000256" key="1">
    <source>
        <dbReference type="ARBA" id="ARBA00004272"/>
    </source>
</evidence>
<dbReference type="PANTHER" id="PTHR46730:SF4">
    <property type="entry name" value="POLYCYSTIC KIDNEY DISEASE PROTEIN 1-LIKE 1"/>
    <property type="match status" value="1"/>
</dbReference>
<dbReference type="CDD" id="cd00146">
    <property type="entry name" value="PKD"/>
    <property type="match status" value="1"/>
</dbReference>
<keyword evidence="3" id="KW-0813">Transport</keyword>
<proteinExistence type="inferred from homology"/>
<dbReference type="PROSITE" id="PS50093">
    <property type="entry name" value="PKD"/>
    <property type="match status" value="1"/>
</dbReference>
<evidence type="ECO:0000313" key="27">
    <source>
        <dbReference type="RefSeq" id="XP_053752664.1"/>
    </source>
</evidence>
<evidence type="ECO:0000256" key="8">
    <source>
        <dbReference type="ARBA" id="ARBA00022737"/>
    </source>
</evidence>
<dbReference type="InterPro" id="IPR057244">
    <property type="entry name" value="GAIN_B"/>
</dbReference>
<dbReference type="InterPro" id="IPR036392">
    <property type="entry name" value="PLAT/LH2_dom_sf"/>
</dbReference>
<feature type="transmembrane region" description="Helical" evidence="21">
    <location>
        <begin position="2231"/>
        <end position="2250"/>
    </location>
</feature>
<dbReference type="PROSITE" id="PS51111">
    <property type="entry name" value="REJ"/>
    <property type="match status" value="1"/>
</dbReference>
<evidence type="ECO:0000256" key="17">
    <source>
        <dbReference type="ARBA" id="ARBA00023303"/>
    </source>
</evidence>
<dbReference type="GO" id="GO:0005262">
    <property type="term" value="F:calcium channel activity"/>
    <property type="evidence" value="ECO:0007669"/>
    <property type="project" value="UniProtKB-KW"/>
</dbReference>
<dbReference type="GO" id="GO:0060170">
    <property type="term" value="C:ciliary membrane"/>
    <property type="evidence" value="ECO:0007669"/>
    <property type="project" value="UniProtKB-SubCell"/>
</dbReference>
<feature type="region of interest" description="Disordered" evidence="20">
    <location>
        <begin position="2759"/>
        <end position="2779"/>
    </location>
</feature>
<feature type="region of interest" description="Disordered" evidence="20">
    <location>
        <begin position="67"/>
        <end position="98"/>
    </location>
</feature>
<feature type="region of interest" description="Disordered" evidence="20">
    <location>
        <begin position="1986"/>
        <end position="2046"/>
    </location>
</feature>
<evidence type="ECO:0000256" key="3">
    <source>
        <dbReference type="ARBA" id="ARBA00022448"/>
    </source>
</evidence>
<evidence type="ECO:0000256" key="4">
    <source>
        <dbReference type="ARBA" id="ARBA00022475"/>
    </source>
</evidence>
<feature type="region of interest" description="Disordered" evidence="20">
    <location>
        <begin position="1034"/>
        <end position="1079"/>
    </location>
</feature>
<dbReference type="Gene3D" id="2.60.60.20">
    <property type="entry name" value="PLAT/LH2 domain"/>
    <property type="match status" value="1"/>
</dbReference>
<keyword evidence="17" id="KW-0407">Ion channel</keyword>
<evidence type="ECO:0000259" key="24">
    <source>
        <dbReference type="PROSITE" id="PS50221"/>
    </source>
</evidence>
<feature type="region of interest" description="Disordered" evidence="20">
    <location>
        <begin position="1"/>
        <end position="29"/>
    </location>
</feature>
<dbReference type="GeneID" id="109267956"/>
<dbReference type="InterPro" id="IPR000601">
    <property type="entry name" value="PKD_dom"/>
</dbReference>
<evidence type="ECO:0000256" key="12">
    <source>
        <dbReference type="ARBA" id="ARBA00023069"/>
    </source>
</evidence>
<keyword evidence="8" id="KW-0677">Repeat</keyword>
<feature type="transmembrane region" description="Helical" evidence="21">
    <location>
        <begin position="1956"/>
        <end position="1977"/>
    </location>
</feature>
<evidence type="ECO:0000256" key="20">
    <source>
        <dbReference type="SAM" id="MobiDB-lite"/>
    </source>
</evidence>
<feature type="compositionally biased region" description="Low complexity" evidence="20">
    <location>
        <begin position="994"/>
        <end position="1019"/>
    </location>
</feature>
<evidence type="ECO:0000256" key="6">
    <source>
        <dbReference type="ARBA" id="ARBA00022673"/>
    </source>
</evidence>
<evidence type="ECO:0000256" key="11">
    <source>
        <dbReference type="ARBA" id="ARBA00023065"/>
    </source>
</evidence>
<evidence type="ECO:0000259" key="23">
    <source>
        <dbReference type="PROSITE" id="PS50095"/>
    </source>
</evidence>
<evidence type="ECO:0000256" key="13">
    <source>
        <dbReference type="ARBA" id="ARBA00023136"/>
    </source>
</evidence>
<feature type="transmembrane region" description="Helical" evidence="21">
    <location>
        <begin position="1917"/>
        <end position="1936"/>
    </location>
</feature>
<evidence type="ECO:0000256" key="5">
    <source>
        <dbReference type="ARBA" id="ARBA00022568"/>
    </source>
</evidence>
<keyword evidence="4" id="KW-1003">Cell membrane</keyword>
<organism evidence="26 27">
    <name type="scientific">Panthera pardus</name>
    <name type="common">Leopard</name>
    <name type="synonym">Felis pardus</name>
    <dbReference type="NCBI Taxonomy" id="9691"/>
    <lineage>
        <taxon>Eukaryota</taxon>
        <taxon>Metazoa</taxon>
        <taxon>Chordata</taxon>
        <taxon>Craniata</taxon>
        <taxon>Vertebrata</taxon>
        <taxon>Euteleostomi</taxon>
        <taxon>Mammalia</taxon>
        <taxon>Eutheria</taxon>
        <taxon>Laurasiatheria</taxon>
        <taxon>Carnivora</taxon>
        <taxon>Feliformia</taxon>
        <taxon>Felidae</taxon>
        <taxon>Pantherinae</taxon>
        <taxon>Panthera</taxon>
    </lineage>
</organism>
<dbReference type="InterPro" id="IPR013783">
    <property type="entry name" value="Ig-like_fold"/>
</dbReference>
<feature type="transmembrane region" description="Helical" evidence="21">
    <location>
        <begin position="2124"/>
        <end position="2153"/>
    </location>
</feature>
<evidence type="ECO:0000313" key="26">
    <source>
        <dbReference type="Proteomes" id="UP001165780"/>
    </source>
</evidence>
<evidence type="ECO:0000259" key="22">
    <source>
        <dbReference type="PROSITE" id="PS50093"/>
    </source>
</evidence>
<keyword evidence="6" id="KW-0107">Calcium channel</keyword>
<keyword evidence="13 21" id="KW-0472">Membrane</keyword>
<dbReference type="InterPro" id="IPR046791">
    <property type="entry name" value="Polycystin_dom"/>
</dbReference>
<dbReference type="InterPro" id="IPR035986">
    <property type="entry name" value="PKD_dom_sf"/>
</dbReference>